<dbReference type="PANTHER" id="PTHR14456:SF2">
    <property type="entry name" value="INOSITOL-PENTAKISPHOSPHATE 2-KINASE"/>
    <property type="match status" value="1"/>
</dbReference>
<keyword evidence="4 6" id="KW-0418">Kinase</keyword>
<comment type="catalytic activity">
    <reaction evidence="6">
        <text>1D-myo-inositol 1,3,4,5,6-pentakisphosphate + ATP = 1D-myo-inositol hexakisphosphate + ADP + H(+)</text>
        <dbReference type="Rhea" id="RHEA:20313"/>
        <dbReference type="ChEBI" id="CHEBI:15378"/>
        <dbReference type="ChEBI" id="CHEBI:30616"/>
        <dbReference type="ChEBI" id="CHEBI:57733"/>
        <dbReference type="ChEBI" id="CHEBI:58130"/>
        <dbReference type="ChEBI" id="CHEBI:456216"/>
        <dbReference type="EC" id="2.7.1.158"/>
    </reaction>
</comment>
<dbReference type="OrthoDB" id="272370at2759"/>
<dbReference type="Gene3D" id="3.30.200.110">
    <property type="entry name" value="Inositol-pentakisphosphate 2-kinase, N-lobe"/>
    <property type="match status" value="1"/>
</dbReference>
<dbReference type="GO" id="GO:0005634">
    <property type="term" value="C:nucleus"/>
    <property type="evidence" value="ECO:0007669"/>
    <property type="project" value="TreeGrafter"/>
</dbReference>
<keyword evidence="8" id="KW-1185">Reference proteome</keyword>
<dbReference type="Pfam" id="PF06090">
    <property type="entry name" value="Ins_P5_2-kin"/>
    <property type="match status" value="1"/>
</dbReference>
<dbReference type="GO" id="GO:0035299">
    <property type="term" value="F:inositol-1,3,4,5,6-pentakisphosphate 2-kinase activity"/>
    <property type="evidence" value="ECO:0007669"/>
    <property type="project" value="UniProtKB-EC"/>
</dbReference>
<evidence type="ECO:0000256" key="5">
    <source>
        <dbReference type="ARBA" id="ARBA00022840"/>
    </source>
</evidence>
<proteinExistence type="predicted"/>
<dbReference type="Proteomes" id="UP000886520">
    <property type="component" value="Chromosome 5"/>
</dbReference>
<name>A0A9D4ZL94_ADICA</name>
<reference evidence="7 8" key="1">
    <citation type="submission" date="2021-01" db="EMBL/GenBank/DDBJ databases">
        <title>Adiantum capillus-veneris genome.</title>
        <authorList>
            <person name="Fang Y."/>
            <person name="Liao Q."/>
        </authorList>
    </citation>
    <scope>NUCLEOTIDE SEQUENCE [LARGE SCALE GENOMIC DNA]</scope>
    <source>
        <strain evidence="7">H3</strain>
        <tissue evidence="7">Leaf</tissue>
    </source>
</reference>
<keyword evidence="3 6" id="KW-0547">Nucleotide-binding</keyword>
<comment type="caution">
    <text evidence="7">The sequence shown here is derived from an EMBL/GenBank/DDBJ whole genome shotgun (WGS) entry which is preliminary data.</text>
</comment>
<keyword evidence="2 6" id="KW-0808">Transferase</keyword>
<evidence type="ECO:0000256" key="1">
    <source>
        <dbReference type="ARBA" id="ARBA00012023"/>
    </source>
</evidence>
<dbReference type="PANTHER" id="PTHR14456">
    <property type="entry name" value="INOSITOL POLYPHOSPHATE KINASE 1"/>
    <property type="match status" value="1"/>
</dbReference>
<sequence>MAEQDARYLNVQDAMDWFYRGEGAANIVLAYRGSDPLLVGKVLRLKKIPLDGQHVQKSNNSWKPILGEEEQKLWESWPSVARATSLESLIQAYARDVMSPLLGPEYVDPGILLHVSGEFLEKVTCNVHHARPCSRITATKIDTTSSSALLISDHSVFWPLAGADQDKYLLPSISVEIKPKCGFLPNSDFIVTGNDIKKRVPRFTMHQVLKLTERQVKLLSQYSPLDLFSGDLNRINEAVDSLFQIPQNNLRVFVGGSIIDAVFCDSSPDCANWQALNEALQSCIFSENKVEPVELLKELVAQSLYETNALRNLLAAQKLDSLDIEGAIHAYEKVSYSKCMDNLKETTLDIDDGPSLKSVDLVDGMSLSECRQVVRNYLIAATAKDCSLMLTFQQVPNFKAEDAEVEHYKLISSSKSRYPFVFKINFVDLDLKPLNKMLHYYHIDQKIVKTYLATIQSGGDDKAHSLAPLN</sequence>
<dbReference type="GO" id="GO:0032958">
    <property type="term" value="P:inositol phosphate biosynthetic process"/>
    <property type="evidence" value="ECO:0007669"/>
    <property type="project" value="TreeGrafter"/>
</dbReference>
<dbReference type="InterPro" id="IPR043001">
    <property type="entry name" value="IP5_2-K_N_lobe"/>
</dbReference>
<keyword evidence="5 6" id="KW-0067">ATP-binding</keyword>
<comment type="domain">
    <text evidence="6">The EXKPK motif is conserved in inositol-pentakisphosphate 2-kinases of both family 1 and 2.</text>
</comment>
<evidence type="ECO:0000256" key="6">
    <source>
        <dbReference type="RuleBase" id="RU364126"/>
    </source>
</evidence>
<accession>A0A9D4ZL94</accession>
<evidence type="ECO:0000313" key="8">
    <source>
        <dbReference type="Proteomes" id="UP000886520"/>
    </source>
</evidence>
<protein>
    <recommendedName>
        <fullName evidence="1 6">Inositol-pentakisphosphate 2-kinase</fullName>
        <ecNumber evidence="1 6">2.7.1.158</ecNumber>
    </recommendedName>
</protein>
<organism evidence="7 8">
    <name type="scientific">Adiantum capillus-veneris</name>
    <name type="common">Maidenhair fern</name>
    <dbReference type="NCBI Taxonomy" id="13818"/>
    <lineage>
        <taxon>Eukaryota</taxon>
        <taxon>Viridiplantae</taxon>
        <taxon>Streptophyta</taxon>
        <taxon>Embryophyta</taxon>
        <taxon>Tracheophyta</taxon>
        <taxon>Polypodiopsida</taxon>
        <taxon>Polypodiidae</taxon>
        <taxon>Polypodiales</taxon>
        <taxon>Pteridineae</taxon>
        <taxon>Pteridaceae</taxon>
        <taxon>Vittarioideae</taxon>
        <taxon>Adiantum</taxon>
    </lineage>
</organism>
<evidence type="ECO:0000256" key="2">
    <source>
        <dbReference type="ARBA" id="ARBA00022679"/>
    </source>
</evidence>
<evidence type="ECO:0000313" key="7">
    <source>
        <dbReference type="EMBL" id="KAI5079614.1"/>
    </source>
</evidence>
<comment type="function">
    <text evidence="6">Phosphorylates Ins(1,3,4,5,6)P5 at position 2 to form Ins(1,2,3,4,5,6)P6 (InsP6 or phytate).</text>
</comment>
<evidence type="ECO:0000256" key="4">
    <source>
        <dbReference type="ARBA" id="ARBA00022777"/>
    </source>
</evidence>
<dbReference type="GO" id="GO:0005524">
    <property type="term" value="F:ATP binding"/>
    <property type="evidence" value="ECO:0007669"/>
    <property type="project" value="UniProtKB-KW"/>
</dbReference>
<dbReference type="InterPro" id="IPR009286">
    <property type="entry name" value="Ins_P5_2-kin"/>
</dbReference>
<dbReference type="EC" id="2.7.1.158" evidence="1 6"/>
<evidence type="ECO:0000256" key="3">
    <source>
        <dbReference type="ARBA" id="ARBA00022741"/>
    </source>
</evidence>
<dbReference type="EMBL" id="JABFUD020000005">
    <property type="protein sequence ID" value="KAI5079614.1"/>
    <property type="molecule type" value="Genomic_DNA"/>
</dbReference>
<gene>
    <name evidence="7" type="ORF">GOP47_0005093</name>
</gene>
<dbReference type="AlphaFoldDB" id="A0A9D4ZL94"/>